<protein>
    <recommendedName>
        <fullName evidence="2">VCBS repeat-containing protein</fullName>
    </recommendedName>
</protein>
<feature type="non-terminal residue" evidence="1">
    <location>
        <position position="125"/>
    </location>
</feature>
<gene>
    <name evidence="1" type="ORF">METZ01_LOCUS310522</name>
</gene>
<dbReference type="SUPFAM" id="SSF69318">
    <property type="entry name" value="Integrin alpha N-terminal domain"/>
    <property type="match status" value="1"/>
</dbReference>
<dbReference type="EMBL" id="UINC01098845">
    <property type="protein sequence ID" value="SVC57668.1"/>
    <property type="molecule type" value="Genomic_DNA"/>
</dbReference>
<name>A0A382NAV0_9ZZZZ</name>
<evidence type="ECO:0000313" key="1">
    <source>
        <dbReference type="EMBL" id="SVC57668.1"/>
    </source>
</evidence>
<dbReference type="InterPro" id="IPR028994">
    <property type="entry name" value="Integrin_alpha_N"/>
</dbReference>
<reference evidence="1" key="1">
    <citation type="submission" date="2018-05" db="EMBL/GenBank/DDBJ databases">
        <authorList>
            <person name="Lanie J.A."/>
            <person name="Ng W.-L."/>
            <person name="Kazmierczak K.M."/>
            <person name="Andrzejewski T.M."/>
            <person name="Davidsen T.M."/>
            <person name="Wayne K.J."/>
            <person name="Tettelin H."/>
            <person name="Glass J.I."/>
            <person name="Rusch D."/>
            <person name="Podicherti R."/>
            <person name="Tsui H.-C.T."/>
            <person name="Winkler M.E."/>
        </authorList>
    </citation>
    <scope>NUCLEOTIDE SEQUENCE</scope>
</reference>
<proteinExistence type="predicted"/>
<organism evidence="1">
    <name type="scientific">marine metagenome</name>
    <dbReference type="NCBI Taxonomy" id="408172"/>
    <lineage>
        <taxon>unclassified sequences</taxon>
        <taxon>metagenomes</taxon>
        <taxon>ecological metagenomes</taxon>
    </lineage>
</organism>
<sequence>MHIRFIIVLGVLSIGWTQSLQFKDIADKQLLNFVHDHGGSGEYYYIEAMGSGICIFDYDSDGDLDAYFPQGASLPGWEKNIILENKLYRNDGSIWTDVTEQAGVGDMSYSMGCACADYDNDGATD</sequence>
<dbReference type="AlphaFoldDB" id="A0A382NAV0"/>
<evidence type="ECO:0008006" key="2">
    <source>
        <dbReference type="Google" id="ProtNLM"/>
    </source>
</evidence>
<accession>A0A382NAV0</accession>